<dbReference type="Proteomes" id="UP000553766">
    <property type="component" value="Unassembled WGS sequence"/>
</dbReference>
<sequence>MSGLIKPDGTPLRAASPTRGMTARYLRDTPSGVVASRIAPLTSHRDDIRYSWRRAAGLAMDLIQNSGRLKGATDQVVADTVGVGLTLSPDPDLTGLSYDEKEKADWIRIVKRRWTAYSRNARECDMRGKLTIPQMVDIGLRWYIAYGEVTGVFDFFAADRRAKYGLGTGTKLRLYPPSRLVQDTSQHEGLFQGVRHDENGRAVSYRFETAVSGLKQKRDYAAFDADGRPLVMHIFDPIDSEDVRGISQLAPAFRKHIQAEMLDDATLQMAILQTVFAITLTSDAPSQDAYEALEVLRDVGGEDGIGYGKEYLDFLGAKLDRAAATRISVGGDPQVSHLGPGEKLTLETANVPGKDFVPFSNSLARDTARAIGCSYGGLTMDYTDATYASVRMEGASLWPVVTRRRERIAAPMCQMIYANWLDEEIGEGRIPFKGGYRAFRANRASVCLANWQGPAKPTADDQKSARASTERLQNGTSSIAIETGDLGVDADALFEERHREHQRYVEAGMQSPYAPRSEPQVIETEPAP</sequence>
<gene>
    <name evidence="2" type="ORF">FHS89_001797</name>
</gene>
<dbReference type="Pfam" id="PF05136">
    <property type="entry name" value="Phage_portal_2"/>
    <property type="match status" value="1"/>
</dbReference>
<dbReference type="EMBL" id="JACIJS010000005">
    <property type="protein sequence ID" value="MBB5515777.1"/>
    <property type="molecule type" value="Genomic_DNA"/>
</dbReference>
<evidence type="ECO:0000313" key="3">
    <source>
        <dbReference type="Proteomes" id="UP000553766"/>
    </source>
</evidence>
<feature type="region of interest" description="Disordered" evidence="1">
    <location>
        <begin position="453"/>
        <end position="474"/>
    </location>
</feature>
<comment type="caution">
    <text evidence="2">The sequence shown here is derived from an EMBL/GenBank/DDBJ whole genome shotgun (WGS) entry which is preliminary data.</text>
</comment>
<reference evidence="2 3" key="1">
    <citation type="submission" date="2020-08" db="EMBL/GenBank/DDBJ databases">
        <title>Genomic Encyclopedia of Type Strains, Phase IV (KMG-IV): sequencing the most valuable type-strain genomes for metagenomic binning, comparative biology and taxonomic classification.</title>
        <authorList>
            <person name="Goeker M."/>
        </authorList>
    </citation>
    <scope>NUCLEOTIDE SEQUENCE [LARGE SCALE GENOMIC DNA]</scope>
    <source>
        <strain evidence="2 3">DSM 103377</strain>
    </source>
</reference>
<evidence type="ECO:0000313" key="2">
    <source>
        <dbReference type="EMBL" id="MBB5515777.1"/>
    </source>
</evidence>
<dbReference type="RefSeq" id="WP_184010804.1">
    <property type="nucleotide sequence ID" value="NZ_JACIJS010000005.1"/>
</dbReference>
<evidence type="ECO:0000256" key="1">
    <source>
        <dbReference type="SAM" id="MobiDB-lite"/>
    </source>
</evidence>
<organism evidence="2 3">
    <name type="scientific">Rubricella aquisinus</name>
    <dbReference type="NCBI Taxonomy" id="2028108"/>
    <lineage>
        <taxon>Bacteria</taxon>
        <taxon>Pseudomonadati</taxon>
        <taxon>Pseudomonadota</taxon>
        <taxon>Alphaproteobacteria</taxon>
        <taxon>Rhodobacterales</taxon>
        <taxon>Paracoccaceae</taxon>
        <taxon>Rubricella</taxon>
    </lineage>
</organism>
<keyword evidence="3" id="KW-1185">Reference proteome</keyword>
<dbReference type="GO" id="GO:0019068">
    <property type="term" value="P:virion assembly"/>
    <property type="evidence" value="ECO:0007669"/>
    <property type="project" value="InterPro"/>
</dbReference>
<feature type="region of interest" description="Disordered" evidence="1">
    <location>
        <begin position="504"/>
        <end position="528"/>
    </location>
</feature>
<accession>A0A840X506</accession>
<protein>
    <submittedName>
        <fullName evidence="2">Lambda family phage portal protein</fullName>
    </submittedName>
</protein>
<proteinExistence type="predicted"/>
<feature type="compositionally biased region" description="Polar residues" evidence="1">
    <location>
        <begin position="465"/>
        <end position="474"/>
    </location>
</feature>
<dbReference type="InterPro" id="IPR006429">
    <property type="entry name" value="Phage_lambda_portal"/>
</dbReference>
<name>A0A840X506_9RHOB</name>
<dbReference type="GO" id="GO:0005198">
    <property type="term" value="F:structural molecule activity"/>
    <property type="evidence" value="ECO:0007669"/>
    <property type="project" value="InterPro"/>
</dbReference>
<dbReference type="AlphaFoldDB" id="A0A840X506"/>